<sequence>MASSSSSTPPKPVNSSRLVHPGPAALEIYVNRSTWGKLAKFDPNEDDTEEQPDSATGSQQQPASTSPTTTTTTQNTPSVTASTQTTTPLKAIAQTVAPVVPRPVSPSGRDHMPSPKLIRYLIMLHTDEMKYGGRLYDVLESKLVVFRDNCWKLGIPPTSSLASFPSC</sequence>
<feature type="compositionally biased region" description="Polar residues" evidence="1">
    <location>
        <begin position="1"/>
        <end position="17"/>
    </location>
</feature>
<evidence type="ECO:0000313" key="2">
    <source>
        <dbReference type="EMBL" id="GJC90292.1"/>
    </source>
</evidence>
<feature type="region of interest" description="Disordered" evidence="1">
    <location>
        <begin position="1"/>
        <end position="23"/>
    </location>
</feature>
<proteinExistence type="predicted"/>
<protein>
    <submittedName>
        <fullName evidence="2">Uncharacterized protein</fullName>
    </submittedName>
</protein>
<evidence type="ECO:0000256" key="1">
    <source>
        <dbReference type="SAM" id="MobiDB-lite"/>
    </source>
</evidence>
<comment type="caution">
    <text evidence="2">The sequence shown here is derived from an EMBL/GenBank/DDBJ whole genome shotgun (WGS) entry which is preliminary data.</text>
</comment>
<dbReference type="AlphaFoldDB" id="A0AA37H065"/>
<gene>
    <name evidence="2" type="ORF">ColLi_13130</name>
</gene>
<dbReference type="EMBL" id="BPPX01000051">
    <property type="protein sequence ID" value="GJC90292.1"/>
    <property type="molecule type" value="Genomic_DNA"/>
</dbReference>
<feature type="compositionally biased region" description="Low complexity" evidence="1">
    <location>
        <begin position="54"/>
        <end position="88"/>
    </location>
</feature>
<keyword evidence="3" id="KW-1185">Reference proteome</keyword>
<name>A0AA37H065_9PEZI</name>
<evidence type="ECO:0000313" key="3">
    <source>
        <dbReference type="Proteomes" id="UP001055172"/>
    </source>
</evidence>
<organism evidence="2 3">
    <name type="scientific">Colletotrichum liriopes</name>
    <dbReference type="NCBI Taxonomy" id="708192"/>
    <lineage>
        <taxon>Eukaryota</taxon>
        <taxon>Fungi</taxon>
        <taxon>Dikarya</taxon>
        <taxon>Ascomycota</taxon>
        <taxon>Pezizomycotina</taxon>
        <taxon>Sordariomycetes</taxon>
        <taxon>Hypocreomycetidae</taxon>
        <taxon>Glomerellales</taxon>
        <taxon>Glomerellaceae</taxon>
        <taxon>Colletotrichum</taxon>
        <taxon>Colletotrichum spaethianum species complex</taxon>
    </lineage>
</organism>
<dbReference type="Proteomes" id="UP001055172">
    <property type="component" value="Unassembled WGS sequence"/>
</dbReference>
<accession>A0AA37H065</accession>
<feature type="region of interest" description="Disordered" evidence="1">
    <location>
        <begin position="35"/>
        <end position="111"/>
    </location>
</feature>
<reference evidence="2 3" key="1">
    <citation type="submission" date="2021-07" db="EMBL/GenBank/DDBJ databases">
        <title>Genome data of Colletotrichum spaethianum.</title>
        <authorList>
            <person name="Utami Y.D."/>
            <person name="Hiruma K."/>
        </authorList>
    </citation>
    <scope>NUCLEOTIDE SEQUENCE [LARGE SCALE GENOMIC DNA]</scope>
    <source>
        <strain evidence="2 3">MAFF 242679</strain>
    </source>
</reference>